<evidence type="ECO:0000256" key="5">
    <source>
        <dbReference type="SAM" id="SignalP"/>
    </source>
</evidence>
<dbReference type="Pfam" id="PF00251">
    <property type="entry name" value="Glyco_hydro_32N"/>
    <property type="match status" value="1"/>
</dbReference>
<evidence type="ECO:0000256" key="1">
    <source>
        <dbReference type="ARBA" id="ARBA00009902"/>
    </source>
</evidence>
<sequence length="510" mass="55853">MKTLYFAAIAGVLGVSNAQVIQGNYTGPLRPQVHFSPPQFFMNDPNGCFLDANGTWHLYYQYNPTDIVIGNQHWGHATSKDLYHWENQPIAIFPPDNSSQVFTGSAVIDVNNTSGFFPDQDNGIVAIYTLNTPTKEIQAISFSRDGGFTFTAFEGNPVIDSTTTNFRDPKVIRFQDNWVMAVAFSTDLVIAIYTSPDLKNWTHASNFTHPDVGALFECPNLVELPVDGSDETKFALTISTNPGPNDGTVMKYIVGDFNGTHFTPDPTDDVVRVVDAIKDSYAGQYFYGVPDGEAVFIAWATNGDYASDLPTASEGWRSSQTLPRRNSLVNIPGQGWDLVSFPFDLSPVLGNQLADTASVVNDSLSVDYSNVESNAIYFEANITGLSSASSSLFNFTFSSKTSGESVSGSYQFADNTFVLDRNNTRGFDNKAFENPSRFNVSKPLDTDGALSISALIDRSIIEVFLNRGELSGTMLFYPTEPLSIFSISTEAIPQDAEVLVSVWGLESVWV</sequence>
<dbReference type="InterPro" id="IPR013189">
    <property type="entry name" value="Glyco_hydro_32_C"/>
</dbReference>
<evidence type="ECO:0000259" key="6">
    <source>
        <dbReference type="Pfam" id="PF00251"/>
    </source>
</evidence>
<dbReference type="Pfam" id="PF08244">
    <property type="entry name" value="Glyco_hydro_32C"/>
    <property type="match status" value="1"/>
</dbReference>
<dbReference type="SUPFAM" id="SSF75005">
    <property type="entry name" value="Arabinanase/levansucrase/invertase"/>
    <property type="match status" value="1"/>
</dbReference>
<comment type="caution">
    <text evidence="8">The sequence shown here is derived from an EMBL/GenBank/DDBJ whole genome shotgun (WGS) entry which is preliminary data.</text>
</comment>
<dbReference type="InterPro" id="IPR013320">
    <property type="entry name" value="ConA-like_dom_sf"/>
</dbReference>
<dbReference type="Gene3D" id="2.115.10.20">
    <property type="entry name" value="Glycosyl hydrolase domain, family 43"/>
    <property type="match status" value="1"/>
</dbReference>
<dbReference type="PANTHER" id="PTHR42800">
    <property type="entry name" value="EXOINULINASE INUD (AFU_ORTHOLOGUE AFUA_5G00480)"/>
    <property type="match status" value="1"/>
</dbReference>
<dbReference type="InterPro" id="IPR013148">
    <property type="entry name" value="Glyco_hydro_32_N"/>
</dbReference>
<keyword evidence="9" id="KW-1185">Reference proteome</keyword>
<dbReference type="InterPro" id="IPR018053">
    <property type="entry name" value="Glyco_hydro_32_AS"/>
</dbReference>
<reference evidence="8 9" key="1">
    <citation type="submission" date="2024-01" db="EMBL/GenBank/DDBJ databases">
        <title>A draft genome for the cacao thread blight pathogen Marasmiellus scandens.</title>
        <authorList>
            <person name="Baruah I.K."/>
            <person name="Leung J."/>
            <person name="Bukari Y."/>
            <person name="Amoako-Attah I."/>
            <person name="Meinhardt L.W."/>
            <person name="Bailey B.A."/>
            <person name="Cohen S.P."/>
        </authorList>
    </citation>
    <scope>NUCLEOTIDE SEQUENCE [LARGE SCALE GENOMIC DNA]</scope>
    <source>
        <strain evidence="8 9">GH-19</strain>
    </source>
</reference>
<name>A0ABR1K7T9_9AGAR</name>
<dbReference type="InterPro" id="IPR023296">
    <property type="entry name" value="Glyco_hydro_beta-prop_sf"/>
</dbReference>
<dbReference type="CDD" id="cd18622">
    <property type="entry name" value="GH32_Inu-like"/>
    <property type="match status" value="1"/>
</dbReference>
<evidence type="ECO:0000313" key="9">
    <source>
        <dbReference type="Proteomes" id="UP001498398"/>
    </source>
</evidence>
<feature type="domain" description="Glycosyl hydrolase family 32 C-terminal" evidence="7">
    <location>
        <begin position="365"/>
        <end position="489"/>
    </location>
</feature>
<dbReference type="InterPro" id="IPR001362">
    <property type="entry name" value="Glyco_hydro_32"/>
</dbReference>
<keyword evidence="3 4" id="KW-0326">Glycosidase</keyword>
<feature type="signal peptide" evidence="5">
    <location>
        <begin position="1"/>
        <end position="18"/>
    </location>
</feature>
<dbReference type="SMART" id="SM00640">
    <property type="entry name" value="Glyco_32"/>
    <property type="match status" value="1"/>
</dbReference>
<dbReference type="Proteomes" id="UP001498398">
    <property type="component" value="Unassembled WGS sequence"/>
</dbReference>
<dbReference type="EMBL" id="JBANRG010000001">
    <property type="protein sequence ID" value="KAK7473247.1"/>
    <property type="molecule type" value="Genomic_DNA"/>
</dbReference>
<dbReference type="PANTHER" id="PTHR42800:SF2">
    <property type="entry name" value="INVERTASE-RELATED"/>
    <property type="match status" value="1"/>
</dbReference>
<dbReference type="SUPFAM" id="SSF49899">
    <property type="entry name" value="Concanavalin A-like lectins/glucanases"/>
    <property type="match status" value="1"/>
</dbReference>
<gene>
    <name evidence="8" type="primary">INV1_2</name>
    <name evidence="8" type="ORF">VKT23_001345</name>
</gene>
<dbReference type="PROSITE" id="PS00609">
    <property type="entry name" value="GLYCOSYL_HYDROL_F32"/>
    <property type="match status" value="1"/>
</dbReference>
<dbReference type="Gene3D" id="2.60.120.560">
    <property type="entry name" value="Exo-inulinase, domain 1"/>
    <property type="match status" value="1"/>
</dbReference>
<protein>
    <submittedName>
        <fullName evidence="8">Invertase</fullName>
    </submittedName>
</protein>
<keyword evidence="2 4" id="KW-0378">Hydrolase</keyword>
<feature type="domain" description="Glycosyl hydrolase family 32 N-terminal" evidence="6">
    <location>
        <begin position="34"/>
        <end position="329"/>
    </location>
</feature>
<evidence type="ECO:0000259" key="7">
    <source>
        <dbReference type="Pfam" id="PF08244"/>
    </source>
</evidence>
<keyword evidence="5" id="KW-0732">Signal</keyword>
<evidence type="ECO:0000256" key="3">
    <source>
        <dbReference type="ARBA" id="ARBA00023295"/>
    </source>
</evidence>
<proteinExistence type="inferred from homology"/>
<accession>A0ABR1K7T9</accession>
<comment type="similarity">
    <text evidence="1 4">Belongs to the glycosyl hydrolase 32 family.</text>
</comment>
<organism evidence="8 9">
    <name type="scientific">Marasmiellus scandens</name>
    <dbReference type="NCBI Taxonomy" id="2682957"/>
    <lineage>
        <taxon>Eukaryota</taxon>
        <taxon>Fungi</taxon>
        <taxon>Dikarya</taxon>
        <taxon>Basidiomycota</taxon>
        <taxon>Agaricomycotina</taxon>
        <taxon>Agaricomycetes</taxon>
        <taxon>Agaricomycetidae</taxon>
        <taxon>Agaricales</taxon>
        <taxon>Marasmiineae</taxon>
        <taxon>Omphalotaceae</taxon>
        <taxon>Marasmiellus</taxon>
    </lineage>
</organism>
<feature type="chain" id="PRO_5045476514" evidence="5">
    <location>
        <begin position="19"/>
        <end position="510"/>
    </location>
</feature>
<evidence type="ECO:0000313" key="8">
    <source>
        <dbReference type="EMBL" id="KAK7473247.1"/>
    </source>
</evidence>
<evidence type="ECO:0000256" key="4">
    <source>
        <dbReference type="RuleBase" id="RU362110"/>
    </source>
</evidence>
<evidence type="ECO:0000256" key="2">
    <source>
        <dbReference type="ARBA" id="ARBA00022801"/>
    </source>
</evidence>